<dbReference type="OMA" id="ECVYPGV"/>
<evidence type="ECO:0000256" key="3">
    <source>
        <dbReference type="ARBA" id="ARBA00015303"/>
    </source>
</evidence>
<keyword evidence="4 10" id="KW-0812">Transmembrane</keyword>
<evidence type="ECO:0000259" key="11">
    <source>
        <dbReference type="Pfam" id="PF18266"/>
    </source>
</evidence>
<dbReference type="Pfam" id="PF18266">
    <property type="entry name" value="Ncstrn_small"/>
    <property type="match status" value="1"/>
</dbReference>
<dbReference type="InParanoid" id="A0A0L0HLD6"/>
<keyword evidence="6" id="KW-0914">Notch signaling pathway</keyword>
<evidence type="ECO:0000256" key="4">
    <source>
        <dbReference type="ARBA" id="ARBA00022692"/>
    </source>
</evidence>
<keyword evidence="9" id="KW-0325">Glycoprotein</keyword>
<feature type="transmembrane region" description="Helical" evidence="10">
    <location>
        <begin position="704"/>
        <end position="724"/>
    </location>
</feature>
<dbReference type="EMBL" id="KQ257453">
    <property type="protein sequence ID" value="KND02246.1"/>
    <property type="molecule type" value="Genomic_DNA"/>
</dbReference>
<evidence type="ECO:0000256" key="8">
    <source>
        <dbReference type="ARBA" id="ARBA00023136"/>
    </source>
</evidence>
<comment type="similarity">
    <text evidence="2">Belongs to the nicastrin family.</text>
</comment>
<proteinExistence type="inferred from homology"/>
<dbReference type="GeneID" id="27686294"/>
<keyword evidence="7 10" id="KW-1133">Transmembrane helix</keyword>
<dbReference type="Gene3D" id="3.40.630.10">
    <property type="entry name" value="Zn peptidases"/>
    <property type="match status" value="1"/>
</dbReference>
<evidence type="ECO:0000256" key="9">
    <source>
        <dbReference type="ARBA" id="ARBA00023180"/>
    </source>
</evidence>
<dbReference type="InterPro" id="IPR041084">
    <property type="entry name" value="Ncstrn_small"/>
</dbReference>
<accession>A0A0L0HLD6</accession>
<dbReference type="STRING" id="645134.A0A0L0HLD6"/>
<dbReference type="OrthoDB" id="10265862at2759"/>
<evidence type="ECO:0000256" key="7">
    <source>
        <dbReference type="ARBA" id="ARBA00022989"/>
    </source>
</evidence>
<dbReference type="SUPFAM" id="SSF53187">
    <property type="entry name" value="Zn-dependent exopeptidases"/>
    <property type="match status" value="1"/>
</dbReference>
<dbReference type="RefSeq" id="XP_016610285.1">
    <property type="nucleotide sequence ID" value="XM_016751012.1"/>
</dbReference>
<evidence type="ECO:0000313" key="13">
    <source>
        <dbReference type="Proteomes" id="UP000053201"/>
    </source>
</evidence>
<dbReference type="AlphaFoldDB" id="A0A0L0HLD6"/>
<dbReference type="eggNOG" id="KOG2657">
    <property type="taxonomic scope" value="Eukaryota"/>
</dbReference>
<dbReference type="Proteomes" id="UP000053201">
    <property type="component" value="Unassembled WGS sequence"/>
</dbReference>
<evidence type="ECO:0000256" key="5">
    <source>
        <dbReference type="ARBA" id="ARBA00022729"/>
    </source>
</evidence>
<keyword evidence="13" id="KW-1185">Reference proteome</keyword>
<dbReference type="VEuPathDB" id="FungiDB:SPPG_02727"/>
<dbReference type="GO" id="GO:0005886">
    <property type="term" value="C:plasma membrane"/>
    <property type="evidence" value="ECO:0007669"/>
    <property type="project" value="UniProtKB-ARBA"/>
</dbReference>
<evidence type="ECO:0000256" key="1">
    <source>
        <dbReference type="ARBA" id="ARBA00004479"/>
    </source>
</evidence>
<dbReference type="GO" id="GO:0016485">
    <property type="term" value="P:protein processing"/>
    <property type="evidence" value="ECO:0007669"/>
    <property type="project" value="InterPro"/>
</dbReference>
<dbReference type="InterPro" id="IPR008710">
    <property type="entry name" value="Nicastrin"/>
</dbReference>
<organism evidence="12 13">
    <name type="scientific">Spizellomyces punctatus (strain DAOM BR117)</name>
    <dbReference type="NCBI Taxonomy" id="645134"/>
    <lineage>
        <taxon>Eukaryota</taxon>
        <taxon>Fungi</taxon>
        <taxon>Fungi incertae sedis</taxon>
        <taxon>Chytridiomycota</taxon>
        <taxon>Chytridiomycota incertae sedis</taxon>
        <taxon>Chytridiomycetes</taxon>
        <taxon>Spizellomycetales</taxon>
        <taxon>Spizellomycetaceae</taxon>
        <taxon>Spizellomyces</taxon>
    </lineage>
</organism>
<sequence length="735" mass="79909">MHGRTSGRRPAKFRLLDGRSLLAALVLALTLVGTCSVAAQNAHLADAMYQGVPVSSCLRLLHASGTVGCQTKKGTTGILYQINNNNDLDAFIKDAPSRDYAIVMPYLVFTPSNVAKLRNSKKMAGIILVKDGFGYPDPATWSSDSTCPNCQFGLYSNQPPSSWHQWNPDGNSLSFQDFDFPIFGISQDGSNLRSITPLKEAVEANARGGYVSYPLYAVEFDAFMWAAGNSAVCLQRGWCDPIGGLSVWSTFSKVLDSNNTLNDNKPLIVVSAKIDSKSFISDFGIGSKLPTMAIGARSPKTGLVTALATADALSQYFKSPEAVPLAKHILFTFFDAETWGFAGSQRFVQDITRPLVCKERGETATPSCPLALANCTNPCFYDLDFTSIQFNNIESIIEFDSVGGIDVPNLPPNPTIFMHVDEVNPQTTALMNMFAGTTAAPGFNGSSPLNVNTVPAAGDGVNFRLPPSSAMAFLAKKNIPAVVFGDFRDRYSNRYYNSEFDDGSLWDADNVALMCALANKTARSVFASASGNTTVPLIVSANCTLVAELMNCFTRNLTCSLVAELYPQLIDTLEVLGPPLTDTAYSGTFNYDTNVMPFLINRIMTNLTATERTSPCIRDDQCPTDYACMSYSKLANGTSVGKCTQGFARFHWAYGTGIEKNYQKAVFEVVDPTKPSWTQSKFGTAATNGIRMRLFKVASTNYEALQLGIGCILTVLGIATTILSQRYFRKRFKME</sequence>
<evidence type="ECO:0000256" key="2">
    <source>
        <dbReference type="ARBA" id="ARBA00007717"/>
    </source>
</evidence>
<keyword evidence="8 10" id="KW-0472">Membrane</keyword>
<gene>
    <name evidence="12" type="ORF">SPPG_02727</name>
</gene>
<protein>
    <recommendedName>
        <fullName evidence="3">Nicastrin</fullName>
    </recommendedName>
</protein>
<feature type="domain" description="Nicastrin small lobe" evidence="11">
    <location>
        <begin position="56"/>
        <end position="226"/>
    </location>
</feature>
<evidence type="ECO:0000256" key="10">
    <source>
        <dbReference type="SAM" id="Phobius"/>
    </source>
</evidence>
<keyword evidence="5" id="KW-0732">Signal</keyword>
<reference evidence="12 13" key="1">
    <citation type="submission" date="2009-08" db="EMBL/GenBank/DDBJ databases">
        <title>The Genome Sequence of Spizellomyces punctatus strain DAOM BR117.</title>
        <authorList>
            <consortium name="The Broad Institute Genome Sequencing Platform"/>
            <person name="Russ C."/>
            <person name="Cuomo C."/>
            <person name="Shea T."/>
            <person name="Young S.K."/>
            <person name="Zeng Q."/>
            <person name="Koehrsen M."/>
            <person name="Haas B."/>
            <person name="Borodovsky M."/>
            <person name="Guigo R."/>
            <person name="Alvarado L."/>
            <person name="Berlin A."/>
            <person name="Bochicchio J."/>
            <person name="Borenstein D."/>
            <person name="Chapman S."/>
            <person name="Chen Z."/>
            <person name="Engels R."/>
            <person name="Freedman E."/>
            <person name="Gellesch M."/>
            <person name="Goldberg J."/>
            <person name="Griggs A."/>
            <person name="Gujja S."/>
            <person name="Heiman D."/>
            <person name="Hepburn T."/>
            <person name="Howarth C."/>
            <person name="Jen D."/>
            <person name="Larson L."/>
            <person name="Lewis B."/>
            <person name="Mehta T."/>
            <person name="Park D."/>
            <person name="Pearson M."/>
            <person name="Roberts A."/>
            <person name="Saif S."/>
            <person name="Shenoy N."/>
            <person name="Sisk P."/>
            <person name="Stolte C."/>
            <person name="Sykes S."/>
            <person name="Thomson T."/>
            <person name="Walk T."/>
            <person name="White J."/>
            <person name="Yandava C."/>
            <person name="Burger G."/>
            <person name="Gray M.W."/>
            <person name="Holland P.W.H."/>
            <person name="King N."/>
            <person name="Lang F.B.F."/>
            <person name="Roger A.J."/>
            <person name="Ruiz-Trillo I."/>
            <person name="Lander E."/>
            <person name="Nusbaum C."/>
        </authorList>
    </citation>
    <scope>NUCLEOTIDE SEQUENCE [LARGE SCALE GENOMIC DNA]</scope>
    <source>
        <strain evidence="12 13">DAOM BR117</strain>
    </source>
</reference>
<evidence type="ECO:0000256" key="6">
    <source>
        <dbReference type="ARBA" id="ARBA00022976"/>
    </source>
</evidence>
<dbReference type="PANTHER" id="PTHR21092:SF0">
    <property type="entry name" value="NICASTRIN"/>
    <property type="match status" value="1"/>
</dbReference>
<evidence type="ECO:0000313" key="12">
    <source>
        <dbReference type="EMBL" id="KND02246.1"/>
    </source>
</evidence>
<comment type="subcellular location">
    <subcellularLocation>
        <location evidence="1">Membrane</location>
        <topology evidence="1">Single-pass type I membrane protein</topology>
    </subcellularLocation>
</comment>
<dbReference type="PANTHER" id="PTHR21092">
    <property type="entry name" value="NICASTRIN"/>
    <property type="match status" value="1"/>
</dbReference>
<dbReference type="Pfam" id="PF05450">
    <property type="entry name" value="Nicastrin"/>
    <property type="match status" value="1"/>
</dbReference>
<name>A0A0L0HLD6_SPIPD</name>